<feature type="region of interest" description="Disordered" evidence="1">
    <location>
        <begin position="71"/>
        <end position="136"/>
    </location>
</feature>
<sequence>MLPHPPSDHLHHFERRLHLCQVVLWLHEKFEHQPGGDVVNSGTSKASVLLSRAVLGKMVKRAFPDVVTVRRGARGSTKEHYVGLARRQRPIVKAEPEPEPDHVEDDDQQQNTTSTSTSTSTTTSTSTSTSFSTSIIPSSPIQTQALKLPLTSGAVPYASREFGSGHAAVLL</sequence>
<dbReference type="Gene3D" id="1.10.10.10">
    <property type="entry name" value="Winged helix-like DNA-binding domain superfamily/Winged helix DNA-binding domain"/>
    <property type="match status" value="1"/>
</dbReference>
<feature type="compositionally biased region" description="Basic and acidic residues" evidence="1">
    <location>
        <begin position="92"/>
        <end position="101"/>
    </location>
</feature>
<dbReference type="Proteomes" id="UP000011083">
    <property type="component" value="Unassembled WGS sequence"/>
</dbReference>
<dbReference type="VEuPathDB" id="AmoebaDB:ACA1_128050"/>
<organism evidence="3 4">
    <name type="scientific">Acanthamoeba castellanii (strain ATCC 30010 / Neff)</name>
    <dbReference type="NCBI Taxonomy" id="1257118"/>
    <lineage>
        <taxon>Eukaryota</taxon>
        <taxon>Amoebozoa</taxon>
        <taxon>Discosea</taxon>
        <taxon>Longamoebia</taxon>
        <taxon>Centramoebida</taxon>
        <taxon>Acanthamoebidae</taxon>
        <taxon>Acanthamoeba</taxon>
    </lineage>
</organism>
<keyword evidence="4" id="KW-1185">Reference proteome</keyword>
<name>L8GVA4_ACACF</name>
<reference evidence="3 4" key="1">
    <citation type="journal article" date="2013" name="Genome Biol.">
        <title>Genome of Acanthamoeba castellanii highlights extensive lateral gene transfer and early evolution of tyrosine kinase signaling.</title>
        <authorList>
            <person name="Clarke M."/>
            <person name="Lohan A.J."/>
            <person name="Liu B."/>
            <person name="Lagkouvardos I."/>
            <person name="Roy S."/>
            <person name="Zafar N."/>
            <person name="Bertelli C."/>
            <person name="Schilde C."/>
            <person name="Kianianmomeni A."/>
            <person name="Burglin T.R."/>
            <person name="Frech C."/>
            <person name="Turcotte B."/>
            <person name="Kopec K.O."/>
            <person name="Synnott J.M."/>
            <person name="Choo C."/>
            <person name="Paponov I."/>
            <person name="Finkler A."/>
            <person name="Soon Heng Tan C."/>
            <person name="Hutchins A.P."/>
            <person name="Weinmeier T."/>
            <person name="Rattei T."/>
            <person name="Chu J.S."/>
            <person name="Gimenez G."/>
            <person name="Irimia M."/>
            <person name="Rigden D.J."/>
            <person name="Fitzpatrick D.A."/>
            <person name="Lorenzo-Morales J."/>
            <person name="Bateman A."/>
            <person name="Chiu C.H."/>
            <person name="Tang P."/>
            <person name="Hegemann P."/>
            <person name="Fromm H."/>
            <person name="Raoult D."/>
            <person name="Greub G."/>
            <person name="Miranda-Saavedra D."/>
            <person name="Chen N."/>
            <person name="Nash P."/>
            <person name="Ginger M.L."/>
            <person name="Horn M."/>
            <person name="Schaap P."/>
            <person name="Caler L."/>
            <person name="Loftus B."/>
        </authorList>
    </citation>
    <scope>NUCLEOTIDE SEQUENCE [LARGE SCALE GENOMIC DNA]</scope>
    <source>
        <strain evidence="3 4">Neff</strain>
    </source>
</reference>
<evidence type="ECO:0000256" key="1">
    <source>
        <dbReference type="SAM" id="MobiDB-lite"/>
    </source>
</evidence>
<dbReference type="GO" id="GO:0003677">
    <property type="term" value="F:DNA binding"/>
    <property type="evidence" value="ECO:0007669"/>
    <property type="project" value="InterPro"/>
</dbReference>
<evidence type="ECO:0000313" key="3">
    <source>
        <dbReference type="EMBL" id="ELR16950.1"/>
    </source>
</evidence>
<dbReference type="EMBL" id="KB007979">
    <property type="protein sequence ID" value="ELR16950.1"/>
    <property type="molecule type" value="Genomic_DNA"/>
</dbReference>
<accession>L8GVA4</accession>
<dbReference type="KEGG" id="acan:ACA1_128050"/>
<dbReference type="GeneID" id="14917683"/>
<gene>
    <name evidence="3" type="ORF">ACA1_128050</name>
</gene>
<dbReference type="InterPro" id="IPR036390">
    <property type="entry name" value="WH_DNA-bd_sf"/>
</dbReference>
<dbReference type="Pfam" id="PF02257">
    <property type="entry name" value="RFX_DNA_binding"/>
    <property type="match status" value="1"/>
</dbReference>
<dbReference type="AlphaFoldDB" id="L8GVA4"/>
<feature type="compositionally biased region" description="Low complexity" evidence="1">
    <location>
        <begin position="109"/>
        <end position="136"/>
    </location>
</feature>
<proteinExistence type="predicted"/>
<evidence type="ECO:0000313" key="4">
    <source>
        <dbReference type="Proteomes" id="UP000011083"/>
    </source>
</evidence>
<dbReference type="InterPro" id="IPR036388">
    <property type="entry name" value="WH-like_DNA-bd_sf"/>
</dbReference>
<protein>
    <recommendedName>
        <fullName evidence="2">RFX-type winged-helix domain-containing protein</fullName>
    </recommendedName>
</protein>
<dbReference type="GO" id="GO:0006355">
    <property type="term" value="P:regulation of DNA-templated transcription"/>
    <property type="evidence" value="ECO:0007669"/>
    <property type="project" value="InterPro"/>
</dbReference>
<feature type="domain" description="RFX-type winged-helix" evidence="2">
    <location>
        <begin position="47"/>
        <end position="87"/>
    </location>
</feature>
<evidence type="ECO:0000259" key="2">
    <source>
        <dbReference type="Pfam" id="PF02257"/>
    </source>
</evidence>
<dbReference type="InterPro" id="IPR003150">
    <property type="entry name" value="DNA-bd_RFX"/>
</dbReference>
<dbReference type="SUPFAM" id="SSF46785">
    <property type="entry name" value="Winged helix' DNA-binding domain"/>
    <property type="match status" value="1"/>
</dbReference>
<dbReference type="OrthoDB" id="10069709at2759"/>
<dbReference type="RefSeq" id="XP_004338963.1">
    <property type="nucleotide sequence ID" value="XM_004338915.1"/>
</dbReference>